<evidence type="ECO:0000259" key="1">
    <source>
        <dbReference type="Pfam" id="PF18297"/>
    </source>
</evidence>
<keyword evidence="3" id="KW-1185">Reference proteome</keyword>
<dbReference type="Proteomes" id="UP000199227">
    <property type="component" value="Unassembled WGS sequence"/>
</dbReference>
<name>A0A1I5UBT5_9BACT</name>
<dbReference type="AlphaFoldDB" id="A0A1I5UBT5"/>
<proteinExistence type="predicted"/>
<dbReference type="EMBL" id="FOXB01000058">
    <property type="protein sequence ID" value="SFP92702.1"/>
    <property type="molecule type" value="Genomic_DNA"/>
</dbReference>
<sequence>MKAIALFSGGLDSTLAMKLIIDQGIDVIALNIDIGFGSTKSKKEHMQNMCDQVGAELRILDIRDQYLKEILFNPKYGYGKNFNPCIDCHGNMFKIAKELMEPWGASFLISGEVVGQRPMSQRRDALDIVTDLSETEDILLRPMSAKVLPPTLPEREGWVDREKLLGITGRNREVQLKMAEEIGLKDFEKPGGGCLLTDENFSKKIEEFIKYDTLEVEDVALLKCGRHLRLPDGAKLVIGRHKEDNEMINAALTSKYKKIRLLNAVGPISAISANASESDKELAAKLTATYGKTKSDEVYEVNVGDEVYKVTPYDSKEPAQKYFINA</sequence>
<dbReference type="SUPFAM" id="SSF52402">
    <property type="entry name" value="Adenine nucleotide alpha hydrolases-like"/>
    <property type="match status" value="1"/>
</dbReference>
<evidence type="ECO:0000313" key="3">
    <source>
        <dbReference type="Proteomes" id="UP000199227"/>
    </source>
</evidence>
<dbReference type="InterPro" id="IPR014729">
    <property type="entry name" value="Rossmann-like_a/b/a_fold"/>
</dbReference>
<dbReference type="Pfam" id="PF03054">
    <property type="entry name" value="tRNA_Me_trans"/>
    <property type="match status" value="1"/>
</dbReference>
<protein>
    <submittedName>
        <fullName evidence="2">tRNA-specific 2-thiouridylase</fullName>
    </submittedName>
</protein>
<dbReference type="InterPro" id="IPR059101">
    <property type="entry name" value="NFACT-R_2"/>
</dbReference>
<dbReference type="Gene3D" id="3.40.50.620">
    <property type="entry name" value="HUPs"/>
    <property type="match status" value="1"/>
</dbReference>
<dbReference type="Pfam" id="PF18297">
    <property type="entry name" value="NFACT-R_2"/>
    <property type="match status" value="1"/>
</dbReference>
<reference evidence="2 3" key="1">
    <citation type="submission" date="2016-10" db="EMBL/GenBank/DDBJ databases">
        <authorList>
            <person name="de Groot N.N."/>
        </authorList>
    </citation>
    <scope>NUCLEOTIDE SEQUENCE [LARGE SCALE GENOMIC DNA]</scope>
    <source>
        <strain evidence="2 3">EP1-55-1</strain>
    </source>
</reference>
<gene>
    <name evidence="2" type="ORF">SAMN05216234_1589</name>
</gene>
<dbReference type="PANTHER" id="PTHR11933">
    <property type="entry name" value="TRNA 5-METHYLAMINOMETHYL-2-THIOURIDYLATE -METHYLTRANSFERASE"/>
    <property type="match status" value="1"/>
</dbReference>
<dbReference type="STRING" id="223786.SAMN05216234_1589"/>
<dbReference type="OrthoDB" id="9781887at2"/>
<dbReference type="PANTHER" id="PTHR11933:SF6">
    <property type="entry name" value="THIL AANH DOMAIN-CONTAINING PROTEIN"/>
    <property type="match status" value="1"/>
</dbReference>
<accession>A0A1I5UBT5</accession>
<organism evidence="2 3">
    <name type="scientific">Hydrogenimonas thermophila</name>
    <dbReference type="NCBI Taxonomy" id="223786"/>
    <lineage>
        <taxon>Bacteria</taxon>
        <taxon>Pseudomonadati</taxon>
        <taxon>Campylobacterota</taxon>
        <taxon>Epsilonproteobacteria</taxon>
        <taxon>Campylobacterales</taxon>
        <taxon>Hydrogenimonadaceae</taxon>
        <taxon>Hydrogenimonas</taxon>
    </lineage>
</organism>
<dbReference type="RefSeq" id="WP_092914133.1">
    <property type="nucleotide sequence ID" value="NZ_FOXB01000058.1"/>
</dbReference>
<feature type="domain" description="NFACT protein RNA binding" evidence="1">
    <location>
        <begin position="225"/>
        <end position="318"/>
    </location>
</feature>
<evidence type="ECO:0000313" key="2">
    <source>
        <dbReference type="EMBL" id="SFP92702.1"/>
    </source>
</evidence>